<dbReference type="Gene3D" id="3.40.50.720">
    <property type="entry name" value="NAD(P)-binding Rossmann-like Domain"/>
    <property type="match status" value="1"/>
</dbReference>
<evidence type="ECO:0000313" key="4">
    <source>
        <dbReference type="EMBL" id="KAK9413396.1"/>
    </source>
</evidence>
<evidence type="ECO:0000313" key="5">
    <source>
        <dbReference type="Proteomes" id="UP001408356"/>
    </source>
</evidence>
<evidence type="ECO:0000256" key="3">
    <source>
        <dbReference type="ARBA" id="ARBA00023002"/>
    </source>
</evidence>
<dbReference type="InterPro" id="IPR036291">
    <property type="entry name" value="NAD(P)-bd_dom_sf"/>
</dbReference>
<accession>A0ABR2UGB1</accession>
<dbReference type="InterPro" id="IPR002347">
    <property type="entry name" value="SDR_fam"/>
</dbReference>
<gene>
    <name evidence="4" type="ORF">SUNI508_02595</name>
</gene>
<dbReference type="InterPro" id="IPR020904">
    <property type="entry name" value="Sc_DH/Rdtase_CS"/>
</dbReference>
<name>A0ABR2UGB1_9PEZI</name>
<reference evidence="4 5" key="1">
    <citation type="journal article" date="2024" name="J. Plant Pathol.">
        <title>Sequence and assembly of the genome of Seiridium unicorne, isolate CBS 538.82, causal agent of cypress canker disease.</title>
        <authorList>
            <person name="Scali E."/>
            <person name="Rocca G.D."/>
            <person name="Danti R."/>
            <person name="Garbelotto M."/>
            <person name="Barberini S."/>
            <person name="Baroncelli R."/>
            <person name="Emiliani G."/>
        </authorList>
    </citation>
    <scope>NUCLEOTIDE SEQUENCE [LARGE SCALE GENOMIC DNA]</scope>
    <source>
        <strain evidence="4 5">BM-138-508</strain>
    </source>
</reference>
<dbReference type="Proteomes" id="UP001408356">
    <property type="component" value="Unassembled WGS sequence"/>
</dbReference>
<dbReference type="Pfam" id="PF13561">
    <property type="entry name" value="adh_short_C2"/>
    <property type="match status" value="1"/>
</dbReference>
<protein>
    <submittedName>
        <fullName evidence="4">Uncharacterized protein</fullName>
    </submittedName>
</protein>
<keyword evidence="5" id="KW-1185">Reference proteome</keyword>
<dbReference type="PROSITE" id="PS00061">
    <property type="entry name" value="ADH_SHORT"/>
    <property type="match status" value="1"/>
</dbReference>
<comment type="caution">
    <text evidence="4">The sequence shown here is derived from an EMBL/GenBank/DDBJ whole genome shotgun (WGS) entry which is preliminary data.</text>
</comment>
<dbReference type="PANTHER" id="PTHR24321">
    <property type="entry name" value="DEHYDROGENASES, SHORT CHAIN"/>
    <property type="match status" value="1"/>
</dbReference>
<dbReference type="EMBL" id="JARVKF010000440">
    <property type="protein sequence ID" value="KAK9413396.1"/>
    <property type="molecule type" value="Genomic_DNA"/>
</dbReference>
<dbReference type="PANTHER" id="PTHR24321:SF12">
    <property type="entry name" value="SHORT-CHAIN DEHYDROGENASE_REDUCTASE FAMILY, PUTATIVE (AFU_ORTHOLOGUE AFUA_5G14340)-RELATED"/>
    <property type="match status" value="1"/>
</dbReference>
<comment type="similarity">
    <text evidence="1">Belongs to the short-chain dehydrogenases/reductases (SDR) family.</text>
</comment>
<proteinExistence type="inferred from homology"/>
<dbReference type="SUPFAM" id="SSF51735">
    <property type="entry name" value="NAD(P)-binding Rossmann-fold domains"/>
    <property type="match status" value="1"/>
</dbReference>
<organism evidence="4 5">
    <name type="scientific">Seiridium unicorne</name>
    <dbReference type="NCBI Taxonomy" id="138068"/>
    <lineage>
        <taxon>Eukaryota</taxon>
        <taxon>Fungi</taxon>
        <taxon>Dikarya</taxon>
        <taxon>Ascomycota</taxon>
        <taxon>Pezizomycotina</taxon>
        <taxon>Sordariomycetes</taxon>
        <taxon>Xylariomycetidae</taxon>
        <taxon>Amphisphaeriales</taxon>
        <taxon>Sporocadaceae</taxon>
        <taxon>Seiridium</taxon>
    </lineage>
</organism>
<evidence type="ECO:0000256" key="2">
    <source>
        <dbReference type="ARBA" id="ARBA00022857"/>
    </source>
</evidence>
<evidence type="ECO:0000256" key="1">
    <source>
        <dbReference type="ARBA" id="ARBA00006484"/>
    </source>
</evidence>
<keyword evidence="3" id="KW-0560">Oxidoreductase</keyword>
<dbReference type="PRINTS" id="PR00081">
    <property type="entry name" value="GDHRDH"/>
</dbReference>
<dbReference type="PRINTS" id="PR00080">
    <property type="entry name" value="SDRFAMILY"/>
</dbReference>
<sequence>MASKIILNAGTALVTGAAGGIGKETALALAEAGVESIVFADINEKGARDAAEESQKYAKHPQYRSLALKVDITDEGSVKSMVDTTVKEFGRIDYSVNSAGLGNISGAITPNLNTDVFSKTLEVNIKGTMLCVRAVTKVMADQEPLTYTGRHGPRSLGRGSIVNLGSVNSYVVAPGMMPYTTSKHAIIGLTKSAAIDCLSSYIRVNAVCPSWVDTPMMQASLQRVPQLGPMIKAISPLHRAATVEEVADYIVFLCSPSASYINGTGLSIDAGITMTAHAT</sequence>
<dbReference type="CDD" id="cd05233">
    <property type="entry name" value="SDR_c"/>
    <property type="match status" value="1"/>
</dbReference>
<keyword evidence="2" id="KW-0521">NADP</keyword>